<organism evidence="1 2">
    <name type="scientific">Candidatus Solincola sediminis</name>
    <dbReference type="NCBI Taxonomy" id="1797199"/>
    <lineage>
        <taxon>Bacteria</taxon>
        <taxon>Bacillati</taxon>
        <taxon>Actinomycetota</taxon>
        <taxon>Candidatus Geothermincolia</taxon>
        <taxon>Candidatus Geothermincolales</taxon>
        <taxon>Candidatus Geothermincolaceae</taxon>
        <taxon>Candidatus Solincola</taxon>
    </lineage>
</organism>
<dbReference type="STRING" id="1797197.A2Y75_10480"/>
<proteinExistence type="predicted"/>
<accession>A0A1F2WSV0</accession>
<gene>
    <name evidence="1" type="ORF">A2Y75_10480</name>
</gene>
<comment type="caution">
    <text evidence="1">The sequence shown here is derived from an EMBL/GenBank/DDBJ whole genome shotgun (WGS) entry which is preliminary data.</text>
</comment>
<dbReference type="InterPro" id="IPR036069">
    <property type="entry name" value="DUF34/NIF3_sf"/>
</dbReference>
<dbReference type="AlphaFoldDB" id="A0A1F2WSV0"/>
<reference evidence="1 2" key="1">
    <citation type="journal article" date="2016" name="Nat. Commun.">
        <title>Thousands of microbial genomes shed light on interconnected biogeochemical processes in an aquifer system.</title>
        <authorList>
            <person name="Anantharaman K."/>
            <person name="Brown C.T."/>
            <person name="Hug L.A."/>
            <person name="Sharon I."/>
            <person name="Castelle C.J."/>
            <person name="Probst A.J."/>
            <person name="Thomas B.C."/>
            <person name="Singh A."/>
            <person name="Wilkins M.J."/>
            <person name="Karaoz U."/>
            <person name="Brodie E.L."/>
            <person name="Williams K.H."/>
            <person name="Hubbard S.S."/>
            <person name="Banfield J.F."/>
        </authorList>
    </citation>
    <scope>NUCLEOTIDE SEQUENCE [LARGE SCALE GENOMIC DNA]</scope>
</reference>
<sequence>MKIEEIYQMAVKMGIEKDPRGKAEIKRILTGNKKKYEKLPEEEKQYFDTDSLTNPFADTRILVGDPGTNVKSVIAGIDMEVPEVILTDRLREKGEKIDMIIAHHPEGKALVNLDKVMALQADEWNNFGVPINVAEALIGKRMQEIYRALLPRNHERALDAARLLGIPFMTMHTVADNQVNAFLTDYLAAKKPRAVGEVMDLLLDIPEYQAAARLQAGPAVICGSKDNRAGKIMVDMTGGTEGPKEVLEKLAAAGVGTIVAMHYSEGHKEEAEKQKMNVIIAGHISSDSIGMNLILDQVQQRGVSVMATSGLIRVPRTAAKKGRSKS</sequence>
<dbReference type="Proteomes" id="UP000177876">
    <property type="component" value="Unassembled WGS sequence"/>
</dbReference>
<evidence type="ECO:0000313" key="2">
    <source>
        <dbReference type="Proteomes" id="UP000177876"/>
    </source>
</evidence>
<evidence type="ECO:0000313" key="1">
    <source>
        <dbReference type="EMBL" id="OFW59890.1"/>
    </source>
</evidence>
<dbReference type="EMBL" id="MELK01000009">
    <property type="protein sequence ID" value="OFW59890.1"/>
    <property type="molecule type" value="Genomic_DNA"/>
</dbReference>
<protein>
    <submittedName>
        <fullName evidence="1">NGG1p interacting factor NIF3</fullName>
    </submittedName>
</protein>
<name>A0A1F2WSV0_9ACTN</name>
<dbReference type="SUPFAM" id="SSF102705">
    <property type="entry name" value="NIF3 (NGG1p interacting factor 3)-like"/>
    <property type="match status" value="1"/>
</dbReference>